<dbReference type="EMBL" id="GDKW01000032">
    <property type="protein sequence ID" value="JAI56563.1"/>
    <property type="molecule type" value="mRNA"/>
</dbReference>
<reference evidence="11" key="1">
    <citation type="journal article" date="2016" name="PLoS Negl. Trop. Dis.">
        <title>A Deep Insight into the Sialome of Rhodnius neglectus, a Vector of Chagas Disease.</title>
        <authorList>
            <person name="Santiago P.B."/>
            <person name="Assumpcao T.C."/>
            <person name="Araujo C.N."/>
            <person name="Bastos I.M."/>
            <person name="Neves D."/>
            <person name="Silva I.G."/>
            <person name="Charneau S."/>
            <person name="Queiroz R.M."/>
            <person name="Raiol T."/>
            <person name="Oliveira J.V."/>
            <person name="Sousa M.V."/>
            <person name="Calvo E."/>
            <person name="Ribeiro J.M."/>
            <person name="Santana J.M."/>
        </authorList>
    </citation>
    <scope>NUCLEOTIDE SEQUENCE</scope>
    <source>
        <tissue evidence="11">Salivary glands</tissue>
    </source>
</reference>
<evidence type="ECO:0000256" key="7">
    <source>
        <dbReference type="ARBA" id="ARBA00069454"/>
    </source>
</evidence>
<keyword evidence="3" id="KW-0156">Chromatin regulator</keyword>
<evidence type="ECO:0000256" key="5">
    <source>
        <dbReference type="ARBA" id="ARBA00023163"/>
    </source>
</evidence>
<evidence type="ECO:0000256" key="3">
    <source>
        <dbReference type="ARBA" id="ARBA00022853"/>
    </source>
</evidence>
<sequence>MVSTRSVKYKFSEGEKVLCYEPDPAKTKVLYNSKVLDVRLKKDSSGRKVAHFLIHFQGWNSTWDRFVTEDFILKDTEENRKLQRELAEKAQLTAGCGNLYRRERKKRGRVKLSGQAADRQGGSGGWSDGDTSLHNGSGNYSGGSCGSGGQGNNYGGTGSAGTAGASINFSSFAGAKRHHTSDSDGSDDDFSTRAVHFIVSPTLMSTLNNDHTLITEKSKVVNLPGAPTAVEVLEMWMREYTLSQVRLMCHNCQKRGHLRPSAGRPTNTITIDNFCTSANLCREVADGLRIFLDFTIGTILLYEEERRQYEVFFVGGLAKDFLKNEPVEGNSKENEENVHDDGEPKFIVGGARDLGDNRRKSLRSHITRQVRPDGQAEEPPGQPAEPQAAATRPRPLLGMAPQPTQPQQQPRCNGRTDSRAPSAELPHGAIDLASIFGPDANKGGEQLVLRPMSLKERELLKKVVSRRLLPEKYHSSGNPLPSQVYGAIHLARALVKIPSMLATSDLNDLKLDLLIDYLTNFMKFLEEHPEWFSEDNYRDNIYSDVLPASMKQESD</sequence>
<comment type="subcellular location">
    <subcellularLocation>
        <location evidence="1">Nucleus</location>
    </subcellularLocation>
</comment>
<feature type="region of interest" description="Disordered" evidence="8">
    <location>
        <begin position="327"/>
        <end position="423"/>
    </location>
</feature>
<feature type="compositionally biased region" description="Low complexity" evidence="8">
    <location>
        <begin position="401"/>
        <end position="410"/>
    </location>
</feature>
<dbReference type="Pfam" id="PF05712">
    <property type="entry name" value="MRG"/>
    <property type="match status" value="1"/>
</dbReference>
<dbReference type="PANTHER" id="PTHR10880">
    <property type="entry name" value="MORTALITY FACTOR 4-LIKE PROTEIN"/>
    <property type="match status" value="1"/>
</dbReference>
<dbReference type="PROSITE" id="PS51640">
    <property type="entry name" value="MRG"/>
    <property type="match status" value="1"/>
</dbReference>
<dbReference type="InterPro" id="IPR038217">
    <property type="entry name" value="MRG_C_sf"/>
</dbReference>
<evidence type="ECO:0000256" key="8">
    <source>
        <dbReference type="SAM" id="MobiDB-lite"/>
    </source>
</evidence>
<keyword evidence="5" id="KW-0804">Transcription</keyword>
<dbReference type="GO" id="GO:0035267">
    <property type="term" value="C:NuA4 histone acetyltransferase complex"/>
    <property type="evidence" value="ECO:0007669"/>
    <property type="project" value="TreeGrafter"/>
</dbReference>
<dbReference type="PANTHER" id="PTHR10880:SF15">
    <property type="entry name" value="MSL COMPLEX SUBUNIT 3"/>
    <property type="match status" value="1"/>
</dbReference>
<dbReference type="GO" id="GO:0016740">
    <property type="term" value="F:transferase activity"/>
    <property type="evidence" value="ECO:0007669"/>
    <property type="project" value="UniProtKB-KW"/>
</dbReference>
<dbReference type="InterPro" id="IPR026541">
    <property type="entry name" value="MRG_dom"/>
</dbReference>
<dbReference type="SUPFAM" id="SSF54160">
    <property type="entry name" value="Chromo domain-like"/>
    <property type="match status" value="1"/>
</dbReference>
<feature type="domain" description="MRG" evidence="9">
    <location>
        <begin position="180"/>
        <end position="538"/>
    </location>
</feature>
<keyword evidence="6" id="KW-0539">Nucleus</keyword>
<evidence type="ECO:0000313" key="11">
    <source>
        <dbReference type="EMBL" id="JAI56563.1"/>
    </source>
</evidence>
<name>A0A0P4W0Y5_9HEMI</name>
<dbReference type="InterPro" id="IPR016197">
    <property type="entry name" value="Chromo-like_dom_sf"/>
</dbReference>
<dbReference type="Pfam" id="PF22732">
    <property type="entry name" value="MSL3_chromo-like"/>
    <property type="match status" value="1"/>
</dbReference>
<dbReference type="FunFam" id="2.30.30.140:FF:000042">
    <property type="entry name" value="male-specific lethal 3 homolog"/>
    <property type="match status" value="1"/>
</dbReference>
<evidence type="ECO:0000256" key="1">
    <source>
        <dbReference type="ARBA" id="ARBA00004123"/>
    </source>
</evidence>
<feature type="compositionally biased region" description="Basic and acidic residues" evidence="8">
    <location>
        <begin position="327"/>
        <end position="344"/>
    </location>
</feature>
<evidence type="ECO:0000259" key="10">
    <source>
        <dbReference type="Pfam" id="PF22732"/>
    </source>
</evidence>
<keyword evidence="4" id="KW-0805">Transcription regulation</keyword>
<dbReference type="GO" id="GO:0006325">
    <property type="term" value="P:chromatin organization"/>
    <property type="evidence" value="ECO:0007669"/>
    <property type="project" value="UniProtKB-KW"/>
</dbReference>
<protein>
    <recommendedName>
        <fullName evidence="7">Protein male-specific lethal-3</fullName>
    </recommendedName>
</protein>
<dbReference type="InterPro" id="IPR053820">
    <property type="entry name" value="MSL3_chromo-like"/>
</dbReference>
<accession>A0A0P4W0Y5</accession>
<dbReference type="Gene3D" id="1.10.274.30">
    <property type="entry name" value="MRG domain"/>
    <property type="match status" value="2"/>
</dbReference>
<evidence type="ECO:0000259" key="9">
    <source>
        <dbReference type="Pfam" id="PF05712"/>
    </source>
</evidence>
<evidence type="ECO:0000256" key="6">
    <source>
        <dbReference type="ARBA" id="ARBA00023242"/>
    </source>
</evidence>
<evidence type="ECO:0000256" key="2">
    <source>
        <dbReference type="ARBA" id="ARBA00022843"/>
    </source>
</evidence>
<dbReference type="GO" id="GO:0005634">
    <property type="term" value="C:nucleus"/>
    <property type="evidence" value="ECO:0007669"/>
    <property type="project" value="UniProtKB-SubCell"/>
</dbReference>
<dbReference type="AlphaFoldDB" id="A0A0P4W0Y5"/>
<proteinExistence type="evidence at transcript level"/>
<dbReference type="Gene3D" id="2.30.30.140">
    <property type="match status" value="1"/>
</dbReference>
<feature type="domain" description="MSL3 chromodomain-like" evidence="10">
    <location>
        <begin position="11"/>
        <end position="88"/>
    </location>
</feature>
<evidence type="ECO:0000256" key="4">
    <source>
        <dbReference type="ARBA" id="ARBA00023015"/>
    </source>
</evidence>
<dbReference type="GO" id="GO:0006355">
    <property type="term" value="P:regulation of DNA-templated transcription"/>
    <property type="evidence" value="ECO:0007669"/>
    <property type="project" value="InterPro"/>
</dbReference>
<feature type="region of interest" description="Disordered" evidence="8">
    <location>
        <begin position="106"/>
        <end position="135"/>
    </location>
</feature>
<dbReference type="InterPro" id="IPR008676">
    <property type="entry name" value="MRG"/>
</dbReference>
<keyword evidence="2" id="KW-0832">Ubl conjugation</keyword>
<keyword evidence="11" id="KW-0808">Transferase</keyword>
<organism evidence="11">
    <name type="scientific">Rhodnius neglectus</name>
    <dbReference type="NCBI Taxonomy" id="72488"/>
    <lineage>
        <taxon>Eukaryota</taxon>
        <taxon>Metazoa</taxon>
        <taxon>Ecdysozoa</taxon>
        <taxon>Arthropoda</taxon>
        <taxon>Hexapoda</taxon>
        <taxon>Insecta</taxon>
        <taxon>Pterygota</taxon>
        <taxon>Neoptera</taxon>
        <taxon>Paraneoptera</taxon>
        <taxon>Hemiptera</taxon>
        <taxon>Heteroptera</taxon>
        <taxon>Panheteroptera</taxon>
        <taxon>Cimicomorpha</taxon>
        <taxon>Reduviidae</taxon>
        <taxon>Triatominae</taxon>
        <taxon>Rhodnius</taxon>
    </lineage>
</organism>
<dbReference type="GO" id="GO:0072487">
    <property type="term" value="C:MSL complex"/>
    <property type="evidence" value="ECO:0007669"/>
    <property type="project" value="TreeGrafter"/>
</dbReference>